<dbReference type="Proteomes" id="UP000284902">
    <property type="component" value="Unassembled WGS sequence"/>
</dbReference>
<accession>A0A414P227</accession>
<evidence type="ECO:0008006" key="4">
    <source>
        <dbReference type="Google" id="ProtNLM"/>
    </source>
</evidence>
<evidence type="ECO:0000313" key="3">
    <source>
        <dbReference type="Proteomes" id="UP000284902"/>
    </source>
</evidence>
<reference evidence="2 3" key="1">
    <citation type="submission" date="2018-08" db="EMBL/GenBank/DDBJ databases">
        <title>A genome reference for cultivated species of the human gut microbiota.</title>
        <authorList>
            <person name="Zou Y."/>
            <person name="Xue W."/>
            <person name="Luo G."/>
        </authorList>
    </citation>
    <scope>NUCLEOTIDE SEQUENCE [LARGE SCALE GENOMIC DNA]</scope>
    <source>
        <strain evidence="2 3">AM25-1LB</strain>
    </source>
</reference>
<dbReference type="AlphaFoldDB" id="A0A414P227"/>
<proteinExistence type="predicted"/>
<sequence>MKITITIKNEWSGKTYDISLDNQQKIETTLRVMRENLPESMQGIGIEPEVQSERTSRRLNVGETYEESHIYTGDILIISQGREKLGEE</sequence>
<feature type="region of interest" description="Disordered" evidence="1">
    <location>
        <begin position="39"/>
        <end position="60"/>
    </location>
</feature>
<evidence type="ECO:0000313" key="2">
    <source>
        <dbReference type="EMBL" id="RHF58138.1"/>
    </source>
</evidence>
<comment type="caution">
    <text evidence="2">The sequence shown here is derived from an EMBL/GenBank/DDBJ whole genome shotgun (WGS) entry which is preliminary data.</text>
</comment>
<name>A0A414P227_9FIRM</name>
<protein>
    <recommendedName>
        <fullName evidence="4">Ubiquitin-like domain-containing protein</fullName>
    </recommendedName>
</protein>
<dbReference type="EMBL" id="QRHG01000036">
    <property type="protein sequence ID" value="RHF58138.1"/>
    <property type="molecule type" value="Genomic_DNA"/>
</dbReference>
<evidence type="ECO:0000256" key="1">
    <source>
        <dbReference type="SAM" id="MobiDB-lite"/>
    </source>
</evidence>
<gene>
    <name evidence="2" type="ORF">DW672_11230</name>
</gene>
<dbReference type="RefSeq" id="WP_118213122.1">
    <property type="nucleotide sequence ID" value="NZ_JAQEAN010000035.1"/>
</dbReference>
<organism evidence="2 3">
    <name type="scientific">[Ruminococcus] lactaris</name>
    <dbReference type="NCBI Taxonomy" id="46228"/>
    <lineage>
        <taxon>Bacteria</taxon>
        <taxon>Bacillati</taxon>
        <taxon>Bacillota</taxon>
        <taxon>Clostridia</taxon>
        <taxon>Lachnospirales</taxon>
        <taxon>Lachnospiraceae</taxon>
        <taxon>Mediterraneibacter</taxon>
    </lineage>
</organism>